<evidence type="ECO:0000313" key="4">
    <source>
        <dbReference type="Proteomes" id="UP001069802"/>
    </source>
</evidence>
<gene>
    <name evidence="3" type="ORF">O4H49_18370</name>
</gene>
<proteinExistence type="predicted"/>
<keyword evidence="1" id="KW-0472">Membrane</keyword>
<protein>
    <recommendedName>
        <fullName evidence="2">DUF4350 domain-containing protein</fullName>
    </recommendedName>
</protein>
<feature type="transmembrane region" description="Helical" evidence="1">
    <location>
        <begin position="277"/>
        <end position="295"/>
    </location>
</feature>
<feature type="transmembrane region" description="Helical" evidence="1">
    <location>
        <begin position="237"/>
        <end position="257"/>
    </location>
</feature>
<keyword evidence="1" id="KW-0812">Transmembrane</keyword>
<dbReference type="Pfam" id="PF14258">
    <property type="entry name" value="DUF4350"/>
    <property type="match status" value="1"/>
</dbReference>
<keyword evidence="1" id="KW-1133">Transmembrane helix</keyword>
<dbReference type="EMBL" id="JAPWGY010000010">
    <property type="protein sequence ID" value="MCZ4282755.1"/>
    <property type="molecule type" value="Genomic_DNA"/>
</dbReference>
<evidence type="ECO:0000313" key="3">
    <source>
        <dbReference type="EMBL" id="MCZ4282755.1"/>
    </source>
</evidence>
<dbReference type="RefSeq" id="WP_269424898.1">
    <property type="nucleotide sequence ID" value="NZ_JAPWGY010000010.1"/>
</dbReference>
<reference evidence="3" key="1">
    <citation type="submission" date="2022-12" db="EMBL/GenBank/DDBJ databases">
        <title>Bacterial isolates from different developmental stages of Nematostella vectensis.</title>
        <authorList>
            <person name="Fraune S."/>
        </authorList>
    </citation>
    <scope>NUCLEOTIDE SEQUENCE</scope>
    <source>
        <strain evidence="3">G21630-S1</strain>
    </source>
</reference>
<evidence type="ECO:0000259" key="2">
    <source>
        <dbReference type="Pfam" id="PF14258"/>
    </source>
</evidence>
<evidence type="ECO:0000256" key="1">
    <source>
        <dbReference type="SAM" id="Phobius"/>
    </source>
</evidence>
<sequence length="419" mass="46679">MDDRIFSSRTLLWLVLIGILSFAGAFVASLYQDKIIHLSSIGTNSYSQSAIGHNAFSSLMKKMDYRVRTSRKTWDRAGYADVTLLIEPEDTMGVEAVLEEFYGAGTLVVLPKWHAYPDPENEKWVRSARLKSDGEVENILQIFSDRIELIRGAPEDVLENFTWDKDILTFSQQPWIQAPQLIQGSDDILRPLVYSDKGILLAEFIQPNGLLDGIDKTWILSDPDILSNHGLDNGGNAYLAIGIIDVLTGNGLGGVVIDETSHGYVSEPSLWRRMFEFPFAVVTLLLVATVGLLGWSSISRFGPPQITEKSYQSGKGFLIDNTADLLAFGGHGALMLKHYAERSLQTVALGLHAPKDLEEYELLQWLDRVGQARGSDLISHEIIRNAHSITEAPVFEVMQALKAARDIHRWKQEMLHGTG</sequence>
<accession>A0ABT4LNN4</accession>
<feature type="domain" description="DUF4350" evidence="2">
    <location>
        <begin position="45"/>
        <end position="243"/>
    </location>
</feature>
<keyword evidence="4" id="KW-1185">Reference proteome</keyword>
<comment type="caution">
    <text evidence="3">The sequence shown here is derived from an EMBL/GenBank/DDBJ whole genome shotgun (WGS) entry which is preliminary data.</text>
</comment>
<dbReference type="InterPro" id="IPR025646">
    <property type="entry name" value="DUF4350"/>
</dbReference>
<organism evidence="3 4">
    <name type="scientific">Kiloniella laminariae</name>
    <dbReference type="NCBI Taxonomy" id="454162"/>
    <lineage>
        <taxon>Bacteria</taxon>
        <taxon>Pseudomonadati</taxon>
        <taxon>Pseudomonadota</taxon>
        <taxon>Alphaproteobacteria</taxon>
        <taxon>Rhodospirillales</taxon>
        <taxon>Kiloniellaceae</taxon>
        <taxon>Kiloniella</taxon>
    </lineage>
</organism>
<name>A0ABT4LNN4_9PROT</name>
<feature type="transmembrane region" description="Helical" evidence="1">
    <location>
        <begin position="12"/>
        <end position="31"/>
    </location>
</feature>
<dbReference type="Proteomes" id="UP001069802">
    <property type="component" value="Unassembled WGS sequence"/>
</dbReference>